<dbReference type="GO" id="GO:0005737">
    <property type="term" value="C:cytoplasm"/>
    <property type="evidence" value="ECO:0007669"/>
    <property type="project" value="TreeGrafter"/>
</dbReference>
<evidence type="ECO:0000256" key="9">
    <source>
        <dbReference type="ARBA" id="ARBA00047806"/>
    </source>
</evidence>
<comment type="catalytic activity">
    <reaction evidence="9 12">
        <text>L-methionyl-[protein] + [thioredoxin]-disulfide + H2O = L-methionyl-(S)-S-oxide-[protein] + [thioredoxin]-dithiol</text>
        <dbReference type="Rhea" id="RHEA:14217"/>
        <dbReference type="Rhea" id="RHEA-COMP:10698"/>
        <dbReference type="Rhea" id="RHEA-COMP:10700"/>
        <dbReference type="Rhea" id="RHEA-COMP:12313"/>
        <dbReference type="Rhea" id="RHEA-COMP:12315"/>
        <dbReference type="ChEBI" id="CHEBI:15377"/>
        <dbReference type="ChEBI" id="CHEBI:16044"/>
        <dbReference type="ChEBI" id="CHEBI:29950"/>
        <dbReference type="ChEBI" id="CHEBI:44120"/>
        <dbReference type="ChEBI" id="CHEBI:50058"/>
        <dbReference type="EC" id="1.8.4.11"/>
    </reaction>
</comment>
<dbReference type="GO" id="GO:0034599">
    <property type="term" value="P:cellular response to oxidative stress"/>
    <property type="evidence" value="ECO:0007669"/>
    <property type="project" value="TreeGrafter"/>
</dbReference>
<keyword evidence="5" id="KW-0862">Zinc</keyword>
<evidence type="ECO:0000256" key="4">
    <source>
        <dbReference type="ARBA" id="ARBA00022723"/>
    </source>
</evidence>
<dbReference type="PROSITE" id="PS51790">
    <property type="entry name" value="MSRB"/>
    <property type="match status" value="1"/>
</dbReference>
<dbReference type="InterPro" id="IPR050162">
    <property type="entry name" value="MsrA_MetSO_reductase"/>
</dbReference>
<dbReference type="Gene3D" id="2.170.150.20">
    <property type="entry name" value="Peptide methionine sulfoxide reductase"/>
    <property type="match status" value="1"/>
</dbReference>
<dbReference type="GO" id="GO:0046872">
    <property type="term" value="F:metal ion binding"/>
    <property type="evidence" value="ECO:0007669"/>
    <property type="project" value="UniProtKB-KW"/>
</dbReference>
<comment type="similarity">
    <text evidence="3">Belongs to the MsrB Met sulfoxide reductase family.</text>
</comment>
<keyword evidence="7" id="KW-0511">Multifunctional enzyme</keyword>
<feature type="active site" evidence="12">
    <location>
        <position position="55"/>
    </location>
</feature>
<accession>I4ENB3</accession>
<dbReference type="FunFam" id="2.170.150.20:FF:000001">
    <property type="entry name" value="Peptide methionine sulfoxide reductase MsrB"/>
    <property type="match status" value="1"/>
</dbReference>
<gene>
    <name evidence="12" type="primary">msrA</name>
    <name evidence="14" type="ORF">NITHO_830005</name>
</gene>
<dbReference type="InterPro" id="IPR036509">
    <property type="entry name" value="Met_Sox_Rdtase_MsrA_sf"/>
</dbReference>
<comment type="cofactor">
    <cofactor evidence="1">
        <name>Zn(2+)</name>
        <dbReference type="ChEBI" id="CHEBI:29105"/>
    </cofactor>
</comment>
<dbReference type="SUPFAM" id="SSF51316">
    <property type="entry name" value="Mss4-like"/>
    <property type="match status" value="1"/>
</dbReference>
<comment type="caution">
    <text evidence="14">The sequence shown here is derived from an EMBL/GenBank/DDBJ whole genome shotgun (WGS) entry which is preliminary data.</text>
</comment>
<dbReference type="HAMAP" id="MF_01401">
    <property type="entry name" value="MsrA"/>
    <property type="match status" value="1"/>
</dbReference>
<evidence type="ECO:0000256" key="10">
    <source>
        <dbReference type="ARBA" id="ARBA00048488"/>
    </source>
</evidence>
<evidence type="ECO:0000256" key="7">
    <source>
        <dbReference type="ARBA" id="ARBA00023268"/>
    </source>
</evidence>
<dbReference type="FunFam" id="3.30.1060.10:FF:000001">
    <property type="entry name" value="Peptide methionine sulfoxide reductase MsrA"/>
    <property type="match status" value="1"/>
</dbReference>
<evidence type="ECO:0000256" key="5">
    <source>
        <dbReference type="ARBA" id="ARBA00022833"/>
    </source>
</evidence>
<dbReference type="EC" id="1.8.4.11" evidence="12"/>
<sequence length="354" mass="39259">MIFGRHKSRMITPEEALPGRKQPAFAIPARHAVLGTPIQPPFPEGLETAIFALGCFWGAERLFWQIGGVYTTAAGYSGGFTPNPTYEEVCSGRTGHAEAVLVVYDPAKLSYEDLLKTFFEAHDPTQGMRQGNDVGTQYRSAVYYTNDEQRRIAEATRDAYNSELRRAGHDAITTEIAPAGPFYYAEDYHQQYLHKVPHGYCGLAGTGVTCPMPTAADPKTEEPLQSVPSTDEEWRARLTPAQYAVLRQAGTERPFSGKYVDTETDGLYRCAACGNILFDSRVKFHSGTGWPSFTEAISPEAVEILEDRSYGMVRTEVRCARCHSHLGHVFDDGPREAGGQRWCMNSLALDLTQR</sequence>
<dbReference type="PANTHER" id="PTHR42799:SF2">
    <property type="entry name" value="MITOCHONDRIAL PEPTIDE METHIONINE SULFOXIDE REDUCTASE"/>
    <property type="match status" value="1"/>
</dbReference>
<dbReference type="Gene3D" id="3.30.1060.10">
    <property type="entry name" value="Peptide methionine sulphoxide reductase MsrA"/>
    <property type="match status" value="1"/>
</dbReference>
<dbReference type="GO" id="GO:0033744">
    <property type="term" value="F:L-methionine:thioredoxin-disulfide S-oxidoreductase activity"/>
    <property type="evidence" value="ECO:0007669"/>
    <property type="project" value="RHEA"/>
</dbReference>
<keyword evidence="15" id="KW-1185">Reference proteome</keyword>
<evidence type="ECO:0000256" key="8">
    <source>
        <dbReference type="ARBA" id="ARBA00024679"/>
    </source>
</evidence>
<evidence type="ECO:0000313" key="14">
    <source>
        <dbReference type="EMBL" id="CCF86176.1"/>
    </source>
</evidence>
<comment type="catalytic activity">
    <reaction evidence="11 12">
        <text>[thioredoxin]-disulfide + L-methionine + H2O = L-methionine (S)-S-oxide + [thioredoxin]-dithiol</text>
        <dbReference type="Rhea" id="RHEA:19993"/>
        <dbReference type="Rhea" id="RHEA-COMP:10698"/>
        <dbReference type="Rhea" id="RHEA-COMP:10700"/>
        <dbReference type="ChEBI" id="CHEBI:15377"/>
        <dbReference type="ChEBI" id="CHEBI:29950"/>
        <dbReference type="ChEBI" id="CHEBI:50058"/>
        <dbReference type="ChEBI" id="CHEBI:57844"/>
        <dbReference type="ChEBI" id="CHEBI:58772"/>
        <dbReference type="EC" id="1.8.4.11"/>
    </reaction>
</comment>
<dbReference type="EMBL" id="CAGS01000719">
    <property type="protein sequence ID" value="CCF86176.1"/>
    <property type="molecule type" value="Genomic_DNA"/>
</dbReference>
<dbReference type="GO" id="GO:0008113">
    <property type="term" value="F:peptide-methionine (S)-S-oxide reductase activity"/>
    <property type="evidence" value="ECO:0007669"/>
    <property type="project" value="UniProtKB-UniRule"/>
</dbReference>
<dbReference type="PANTHER" id="PTHR42799">
    <property type="entry name" value="MITOCHONDRIAL PEPTIDE METHIONINE SULFOXIDE REDUCTASE"/>
    <property type="match status" value="1"/>
</dbReference>
<evidence type="ECO:0000256" key="3">
    <source>
        <dbReference type="ARBA" id="ARBA00007174"/>
    </source>
</evidence>
<evidence type="ECO:0000256" key="2">
    <source>
        <dbReference type="ARBA" id="ARBA00005591"/>
    </source>
</evidence>
<dbReference type="Proteomes" id="UP000004221">
    <property type="component" value="Unassembled WGS sequence"/>
</dbReference>
<comment type="catalytic activity">
    <reaction evidence="10">
        <text>L-methionyl-[protein] + [thioredoxin]-disulfide + H2O = L-methionyl-(R)-S-oxide-[protein] + [thioredoxin]-dithiol</text>
        <dbReference type="Rhea" id="RHEA:24164"/>
        <dbReference type="Rhea" id="RHEA-COMP:10698"/>
        <dbReference type="Rhea" id="RHEA-COMP:10700"/>
        <dbReference type="Rhea" id="RHEA-COMP:12313"/>
        <dbReference type="Rhea" id="RHEA-COMP:12314"/>
        <dbReference type="ChEBI" id="CHEBI:15377"/>
        <dbReference type="ChEBI" id="CHEBI:16044"/>
        <dbReference type="ChEBI" id="CHEBI:29950"/>
        <dbReference type="ChEBI" id="CHEBI:45764"/>
        <dbReference type="ChEBI" id="CHEBI:50058"/>
        <dbReference type="EC" id="1.8.4.12"/>
    </reaction>
</comment>
<reference evidence="14 15" key="1">
    <citation type="journal article" date="2012" name="ISME J.">
        <title>Nitrification expanded: discovery, physiology and genomics of a nitrite-oxidizing bacterium from the phylum Chloroflexi.</title>
        <authorList>
            <person name="Sorokin D.Y."/>
            <person name="Lucker S."/>
            <person name="Vejmelkova D."/>
            <person name="Kostrikina N.A."/>
            <person name="Kleerebezem R."/>
            <person name="Rijpstra W.I."/>
            <person name="Damste J.S."/>
            <person name="Le Paslier D."/>
            <person name="Muyzer G."/>
            <person name="Wagner M."/>
            <person name="van Loosdrecht M.C."/>
            <person name="Daims H."/>
        </authorList>
    </citation>
    <scope>NUCLEOTIDE SEQUENCE [LARGE SCALE GENOMIC DNA]</scope>
    <source>
        <strain evidence="15">none</strain>
    </source>
</reference>
<keyword evidence="4" id="KW-0479">Metal-binding</keyword>
<dbReference type="InterPro" id="IPR011057">
    <property type="entry name" value="Mss4-like_sf"/>
</dbReference>
<dbReference type="GO" id="GO:0033743">
    <property type="term" value="F:peptide-methionine (R)-S-oxide reductase activity"/>
    <property type="evidence" value="ECO:0007669"/>
    <property type="project" value="UniProtKB-EC"/>
</dbReference>
<protein>
    <recommendedName>
        <fullName evidence="12">Peptide methionine sulfoxide reductase MsrA</fullName>
        <shortName evidence="12">Protein-methionine-S-oxide reductase</shortName>
        <ecNumber evidence="12">1.8.4.11</ecNumber>
    </recommendedName>
    <alternativeName>
        <fullName evidence="12">Peptide-methionine (S)-S-oxide reductase</fullName>
        <shortName evidence="12">Peptide Met(O) reductase</shortName>
    </alternativeName>
</protein>
<dbReference type="NCBIfam" id="TIGR00357">
    <property type="entry name" value="peptide-methionine (R)-S-oxide reductase MsrB"/>
    <property type="match status" value="1"/>
</dbReference>
<evidence type="ECO:0000256" key="1">
    <source>
        <dbReference type="ARBA" id="ARBA00001947"/>
    </source>
</evidence>
<evidence type="ECO:0000256" key="6">
    <source>
        <dbReference type="ARBA" id="ARBA00023002"/>
    </source>
</evidence>
<evidence type="ECO:0000256" key="12">
    <source>
        <dbReference type="HAMAP-Rule" id="MF_01401"/>
    </source>
</evidence>
<evidence type="ECO:0000313" key="15">
    <source>
        <dbReference type="Proteomes" id="UP000004221"/>
    </source>
</evidence>
<name>I4ENB3_9BACT</name>
<keyword evidence="6 12" id="KW-0560">Oxidoreductase</keyword>
<proteinExistence type="inferred from homology"/>
<comment type="function">
    <text evidence="8 12">Has an important function as a repair enzyme for proteins that have been inactivated by oxidation. Catalyzes the reversible oxidation-reduction of methionine sulfoxide in proteins to methionine.</text>
</comment>
<organism evidence="14 15">
    <name type="scientific">Nitrolancea hollandica Lb</name>
    <dbReference type="NCBI Taxonomy" id="1129897"/>
    <lineage>
        <taxon>Bacteria</taxon>
        <taxon>Pseudomonadati</taxon>
        <taxon>Thermomicrobiota</taxon>
        <taxon>Thermomicrobia</taxon>
        <taxon>Sphaerobacterales</taxon>
        <taxon>Sphaerobacterineae</taxon>
        <taxon>Sphaerobacteraceae</taxon>
        <taxon>Nitrolancea</taxon>
    </lineage>
</organism>
<dbReference type="OrthoDB" id="4174719at2"/>
<dbReference type="NCBIfam" id="TIGR00401">
    <property type="entry name" value="msrA"/>
    <property type="match status" value="1"/>
</dbReference>
<dbReference type="SUPFAM" id="SSF55068">
    <property type="entry name" value="Peptide methionine sulfoxide reductase"/>
    <property type="match status" value="1"/>
</dbReference>
<evidence type="ECO:0000256" key="11">
    <source>
        <dbReference type="ARBA" id="ARBA00048782"/>
    </source>
</evidence>
<feature type="domain" description="MsrB" evidence="13">
    <location>
        <begin position="231"/>
        <end position="354"/>
    </location>
</feature>
<comment type="similarity">
    <text evidence="2 12">Belongs to the MsrA Met sulfoxide reductase family.</text>
</comment>
<dbReference type="Pfam" id="PF01625">
    <property type="entry name" value="PMSR"/>
    <property type="match status" value="1"/>
</dbReference>
<evidence type="ECO:0000259" key="13">
    <source>
        <dbReference type="PROSITE" id="PS51790"/>
    </source>
</evidence>
<dbReference type="AlphaFoldDB" id="I4ENB3"/>
<dbReference type="InterPro" id="IPR002579">
    <property type="entry name" value="Met_Sox_Rdtase_MsrB_dom"/>
</dbReference>
<dbReference type="InterPro" id="IPR002569">
    <property type="entry name" value="Met_Sox_Rdtase_MsrA_dom"/>
</dbReference>
<dbReference type="Pfam" id="PF01641">
    <property type="entry name" value="SelR"/>
    <property type="match status" value="1"/>
</dbReference>